<dbReference type="EMBL" id="MHLI01000007">
    <property type="protein sequence ID" value="OGZ05740.1"/>
    <property type="molecule type" value="Genomic_DNA"/>
</dbReference>
<dbReference type="Proteomes" id="UP000177122">
    <property type="component" value="Unassembled WGS sequence"/>
</dbReference>
<dbReference type="Gene3D" id="3.40.50.1000">
    <property type="entry name" value="HAD superfamily/HAD-like"/>
    <property type="match status" value="1"/>
</dbReference>
<dbReference type="SUPFAM" id="SSF56784">
    <property type="entry name" value="HAD-like"/>
    <property type="match status" value="1"/>
</dbReference>
<gene>
    <name evidence="1" type="ORF">A2845_01155</name>
</gene>
<accession>A0A1G2CYI3</accession>
<dbReference type="InterPro" id="IPR036412">
    <property type="entry name" value="HAD-like_sf"/>
</dbReference>
<sequence>MEQRPPEVLGVDIGQVLIEQRPEDPSLLFRGPNYLNSPEMPDAFRVLRRLREERFGENIYLITRCGRTVREKRIEWLDHHRFYERVGIPRVTPRYCWTPQNKSDVCYDLGITHFIDDDPRELVHLDGLIPTLLLFRPEERYVAEYERFVAQATVRVASWLAIEKLLLP</sequence>
<reference evidence="1 2" key="1">
    <citation type="journal article" date="2016" name="Nat. Commun.">
        <title>Thousands of microbial genomes shed light on interconnected biogeochemical processes in an aquifer system.</title>
        <authorList>
            <person name="Anantharaman K."/>
            <person name="Brown C.T."/>
            <person name="Hug L.A."/>
            <person name="Sharon I."/>
            <person name="Castelle C.J."/>
            <person name="Probst A.J."/>
            <person name="Thomas B.C."/>
            <person name="Singh A."/>
            <person name="Wilkins M.J."/>
            <person name="Karaoz U."/>
            <person name="Brodie E.L."/>
            <person name="Williams K.H."/>
            <person name="Hubbard S.S."/>
            <person name="Banfield J.F."/>
        </authorList>
    </citation>
    <scope>NUCLEOTIDE SEQUENCE [LARGE SCALE GENOMIC DNA]</scope>
</reference>
<evidence type="ECO:0000313" key="1">
    <source>
        <dbReference type="EMBL" id="OGZ05740.1"/>
    </source>
</evidence>
<name>A0A1G2CYI3_9BACT</name>
<proteinExistence type="predicted"/>
<dbReference type="InterPro" id="IPR023214">
    <property type="entry name" value="HAD_sf"/>
</dbReference>
<dbReference type="AlphaFoldDB" id="A0A1G2CYI3"/>
<protein>
    <recommendedName>
        <fullName evidence="3">FCP1 homology domain-containing protein</fullName>
    </recommendedName>
</protein>
<evidence type="ECO:0000313" key="2">
    <source>
        <dbReference type="Proteomes" id="UP000177122"/>
    </source>
</evidence>
<organism evidence="1 2">
    <name type="scientific">Candidatus Lloydbacteria bacterium RIFCSPHIGHO2_01_FULL_49_22</name>
    <dbReference type="NCBI Taxonomy" id="1798658"/>
    <lineage>
        <taxon>Bacteria</taxon>
        <taxon>Candidatus Lloydiibacteriota</taxon>
    </lineage>
</organism>
<comment type="caution">
    <text evidence="1">The sequence shown here is derived from an EMBL/GenBank/DDBJ whole genome shotgun (WGS) entry which is preliminary data.</text>
</comment>
<evidence type="ECO:0008006" key="3">
    <source>
        <dbReference type="Google" id="ProtNLM"/>
    </source>
</evidence>